<dbReference type="EMBL" id="PGGW01000040">
    <property type="protein sequence ID" value="PJE97419.1"/>
    <property type="molecule type" value="Genomic_DNA"/>
</dbReference>
<protein>
    <submittedName>
        <fullName evidence="2">Uncharacterized protein</fullName>
    </submittedName>
</protein>
<comment type="caution">
    <text evidence="2">The sequence shown here is derived from an EMBL/GenBank/DDBJ whole genome shotgun (WGS) entry which is preliminary data.</text>
</comment>
<sequence>MDEVTRTTYETVAKRWKHGWELHIDGIGVTQSRTLLDAETMVRDYLAMLLDISEDSFDVRITPEIGIGAEGEVLELRHADQEPGAARKRAVEQRRGPASR</sequence>
<name>A0A2M8LZQ3_9ACTN</name>
<dbReference type="Proteomes" id="UP000230407">
    <property type="component" value="Unassembled WGS sequence"/>
</dbReference>
<reference evidence="2 3" key="1">
    <citation type="submission" date="2017-11" db="EMBL/GenBank/DDBJ databases">
        <title>Streptomyces carmine sp. nov., a novel actinomycete isolated from Sophora alopecuroides in Xinjiang, China.</title>
        <authorList>
            <person name="Wang Y."/>
            <person name="Luo X."/>
            <person name="Wan C."/>
            <person name="Zhang L."/>
        </authorList>
    </citation>
    <scope>NUCLEOTIDE SEQUENCE [LARGE SCALE GENOMIC DNA]</scope>
    <source>
        <strain evidence="2 3">TRM SA0054</strain>
    </source>
</reference>
<feature type="region of interest" description="Disordered" evidence="1">
    <location>
        <begin position="76"/>
        <end position="100"/>
    </location>
</feature>
<accession>A0A2M8LZQ3</accession>
<evidence type="ECO:0000313" key="3">
    <source>
        <dbReference type="Proteomes" id="UP000230407"/>
    </source>
</evidence>
<feature type="compositionally biased region" description="Basic and acidic residues" evidence="1">
    <location>
        <begin position="89"/>
        <end position="100"/>
    </location>
</feature>
<evidence type="ECO:0000256" key="1">
    <source>
        <dbReference type="SAM" id="MobiDB-lite"/>
    </source>
</evidence>
<gene>
    <name evidence="2" type="ORF">CUT44_12080</name>
</gene>
<evidence type="ECO:0000313" key="2">
    <source>
        <dbReference type="EMBL" id="PJE97419.1"/>
    </source>
</evidence>
<organism evidence="2 3">
    <name type="scientific">Streptomyces carminius</name>
    <dbReference type="NCBI Taxonomy" id="2665496"/>
    <lineage>
        <taxon>Bacteria</taxon>
        <taxon>Bacillati</taxon>
        <taxon>Actinomycetota</taxon>
        <taxon>Actinomycetes</taxon>
        <taxon>Kitasatosporales</taxon>
        <taxon>Streptomycetaceae</taxon>
        <taxon>Streptomyces</taxon>
    </lineage>
</organism>
<keyword evidence="3" id="KW-1185">Reference proteome</keyword>
<dbReference type="AlphaFoldDB" id="A0A2M8LZQ3"/>
<proteinExistence type="predicted"/>